<comment type="caution">
    <text evidence="2">The sequence shown here is derived from an EMBL/GenBank/DDBJ whole genome shotgun (WGS) entry which is preliminary data.</text>
</comment>
<evidence type="ECO:0000313" key="3">
    <source>
        <dbReference type="Proteomes" id="UP000740830"/>
    </source>
</evidence>
<evidence type="ECO:0000313" key="2">
    <source>
        <dbReference type="EMBL" id="MBU3220324.1"/>
    </source>
</evidence>
<accession>A0ABS6C4B8</accession>
<feature type="transmembrane region" description="Helical" evidence="1">
    <location>
        <begin position="211"/>
        <end position="231"/>
    </location>
</feature>
<protein>
    <recommendedName>
        <fullName evidence="4">ABC-type transport system involved in multi-copper enzyme maturation permease subunit</fullName>
    </recommendedName>
</protein>
<evidence type="ECO:0000256" key="1">
    <source>
        <dbReference type="SAM" id="Phobius"/>
    </source>
</evidence>
<feature type="transmembrane region" description="Helical" evidence="1">
    <location>
        <begin position="128"/>
        <end position="153"/>
    </location>
</feature>
<feature type="transmembrane region" description="Helical" evidence="1">
    <location>
        <begin position="44"/>
        <end position="70"/>
    </location>
</feature>
<feature type="transmembrane region" description="Helical" evidence="1">
    <location>
        <begin position="165"/>
        <end position="182"/>
    </location>
</feature>
<dbReference type="EMBL" id="JAHLDG010000013">
    <property type="protein sequence ID" value="MBU3220324.1"/>
    <property type="molecule type" value="Genomic_DNA"/>
</dbReference>
<proteinExistence type="predicted"/>
<organism evidence="2 3">
    <name type="scientific">Clostridium algidicarnis</name>
    <dbReference type="NCBI Taxonomy" id="37659"/>
    <lineage>
        <taxon>Bacteria</taxon>
        <taxon>Bacillati</taxon>
        <taxon>Bacillota</taxon>
        <taxon>Clostridia</taxon>
        <taxon>Eubacteriales</taxon>
        <taxon>Clostridiaceae</taxon>
        <taxon>Clostridium</taxon>
    </lineage>
</organism>
<keyword evidence="1" id="KW-0472">Membrane</keyword>
<dbReference type="RefSeq" id="WP_216132146.1">
    <property type="nucleotide sequence ID" value="NZ_JAHLDG010000013.1"/>
</dbReference>
<keyword evidence="1" id="KW-0812">Transmembrane</keyword>
<feature type="transmembrane region" description="Helical" evidence="1">
    <location>
        <begin position="12"/>
        <end position="32"/>
    </location>
</feature>
<feature type="transmembrane region" description="Helical" evidence="1">
    <location>
        <begin position="243"/>
        <end position="262"/>
    </location>
</feature>
<feature type="transmembrane region" description="Helical" evidence="1">
    <location>
        <begin position="97"/>
        <end position="122"/>
    </location>
</feature>
<dbReference type="Proteomes" id="UP000740830">
    <property type="component" value="Unassembled WGS sequence"/>
</dbReference>
<keyword evidence="3" id="KW-1185">Reference proteome</keyword>
<reference evidence="2 3" key="1">
    <citation type="submission" date="2021-06" db="EMBL/GenBank/DDBJ databases">
        <title>Clostridia strains as spoilage organisms.</title>
        <authorList>
            <person name="Wambui J."/>
            <person name="Stephan R."/>
            <person name="Stevens M.J.A."/>
        </authorList>
    </citation>
    <scope>NUCLEOTIDE SEQUENCE [LARGE SCALE GENOMIC DNA]</scope>
    <source>
        <strain evidence="2 3">CM013</strain>
    </source>
</reference>
<evidence type="ECO:0008006" key="4">
    <source>
        <dbReference type="Google" id="ProtNLM"/>
    </source>
</evidence>
<name>A0ABS6C4B8_9CLOT</name>
<sequence length="530" mass="61523">MRKIKALIRYNFLNLHRIFIIIIMMLLFLFGIQQQLWASRISGAFHINLITFLKTSWLPINLIYIPILIINEIISSSDQEIFHVLNISKKERFLGKFFTSAVINLAIIIVNVVILVVVAIIAKAPLKYSLYLISMFLLNIFTGLFCSSAIGLLIGETISKFRYRVLSYVLIILFFLGTNNFFKEPNILTPIMKFDPLSSTFELFSLDKLTLYHFMIWNLIGLLAMYLIYNIKDLQFLKFRNKIILCFLVVSILSCLFVGSKYNPQSYFILKDNINENYEKESKLSEGFTIESYNMKLQLKDRVSNDCNMEITINNKNLNKLTLSLYHTLKVSSINVNEKEVEFSSKDDTLTILLGEQYKEGEKIKVSIKYSGIINTVDEQGIKRFFVNNHSLFLADYFPWYPKPEWMGNTKKYEVEIEDNNGKVYSSLNEKDNGTFEGEGKEMFLVKNILLSNRLYKGIELVGKAEEIKTDVQCEKIVNAVNRMGDGVNHYKRLILTPKRDKEYLLYNLYEDQVIFGILDTDEVLQDSVN</sequence>
<keyword evidence="1" id="KW-1133">Transmembrane helix</keyword>
<gene>
    <name evidence="2" type="ORF">KPL27_09530</name>
</gene>